<name>A0A4U8Z6S5_METTU</name>
<feature type="transmembrane region" description="Helical" evidence="6">
    <location>
        <begin position="185"/>
        <end position="210"/>
    </location>
</feature>
<dbReference type="InterPro" id="IPR019108">
    <property type="entry name" value="Caa3_assmbl_CtaG-rel"/>
</dbReference>
<dbReference type="Proteomes" id="UP000294360">
    <property type="component" value="Plasmid 2"/>
</dbReference>
<geneLocation type="plasmid" evidence="7 8">
    <name>2</name>
</geneLocation>
<dbReference type="RefSeq" id="WP_134492881.1">
    <property type="nucleotide sequence ID" value="NZ_CP139088.1"/>
</dbReference>
<accession>A0A4U8Z6S5</accession>
<evidence type="ECO:0000313" key="8">
    <source>
        <dbReference type="Proteomes" id="UP000294360"/>
    </source>
</evidence>
<evidence type="ECO:0000313" key="7">
    <source>
        <dbReference type="EMBL" id="VFU16469.1"/>
    </source>
</evidence>
<evidence type="ECO:0000256" key="1">
    <source>
        <dbReference type="ARBA" id="ARBA00004651"/>
    </source>
</evidence>
<feature type="transmembrane region" description="Helical" evidence="6">
    <location>
        <begin position="25"/>
        <end position="44"/>
    </location>
</feature>
<feature type="transmembrane region" description="Helical" evidence="6">
    <location>
        <begin position="90"/>
        <end position="113"/>
    </location>
</feature>
<dbReference type="AlphaFoldDB" id="A0A4U8Z6S5"/>
<evidence type="ECO:0000256" key="5">
    <source>
        <dbReference type="ARBA" id="ARBA00023136"/>
    </source>
</evidence>
<feature type="transmembrane region" description="Helical" evidence="6">
    <location>
        <begin position="125"/>
        <end position="141"/>
    </location>
</feature>
<keyword evidence="3 6" id="KW-0812">Transmembrane</keyword>
<keyword evidence="4 6" id="KW-1133">Transmembrane helix</keyword>
<feature type="transmembrane region" description="Helical" evidence="6">
    <location>
        <begin position="153"/>
        <end position="173"/>
    </location>
</feature>
<evidence type="ECO:0008006" key="9">
    <source>
        <dbReference type="Google" id="ProtNLM"/>
    </source>
</evidence>
<evidence type="ECO:0000256" key="4">
    <source>
        <dbReference type="ARBA" id="ARBA00022989"/>
    </source>
</evidence>
<dbReference type="GO" id="GO:0005886">
    <property type="term" value="C:plasma membrane"/>
    <property type="evidence" value="ECO:0007669"/>
    <property type="project" value="UniProtKB-SubCell"/>
</dbReference>
<evidence type="ECO:0000256" key="3">
    <source>
        <dbReference type="ARBA" id="ARBA00022692"/>
    </source>
</evidence>
<organism evidence="7 8">
    <name type="scientific">Methylocella tundrae</name>
    <dbReference type="NCBI Taxonomy" id="227605"/>
    <lineage>
        <taxon>Bacteria</taxon>
        <taxon>Pseudomonadati</taxon>
        <taxon>Pseudomonadota</taxon>
        <taxon>Alphaproteobacteria</taxon>
        <taxon>Hyphomicrobiales</taxon>
        <taxon>Beijerinckiaceae</taxon>
        <taxon>Methylocella</taxon>
    </lineage>
</organism>
<evidence type="ECO:0000256" key="6">
    <source>
        <dbReference type="SAM" id="Phobius"/>
    </source>
</evidence>
<dbReference type="KEGG" id="mtun:MTUNDRAET4_0124.1"/>
<keyword evidence="2" id="KW-1003">Cell membrane</keyword>
<evidence type="ECO:0000256" key="2">
    <source>
        <dbReference type="ARBA" id="ARBA00022475"/>
    </source>
</evidence>
<reference evidence="7 8" key="1">
    <citation type="submission" date="2019-03" db="EMBL/GenBank/DDBJ databases">
        <authorList>
            <person name="Kox A.R. M."/>
        </authorList>
    </citation>
    <scope>NUCLEOTIDE SEQUENCE [LARGE SCALE GENOMIC DNA]</scope>
    <source>
        <strain evidence="7">MTUNDRAET4 annotated genome</strain>
        <plasmid evidence="8">2</plasmid>
    </source>
</reference>
<keyword evidence="7" id="KW-0614">Plasmid</keyword>
<gene>
    <name evidence="7" type="ORF">MTUNDRAET4_0124</name>
</gene>
<keyword evidence="5 6" id="KW-0472">Membrane</keyword>
<sequence length="271" mass="29433">MTQHYIPYCGVAPTPGSIKWNFDPVLLAILAAGACAYALAFWILKPSERAKLSLHPIAFAAGWIFLVAAFISPLCNLGVALFSARIGQHMVLALIAAPLLVIGGADILVARAFGRHGRRLTQSEIIAAPLLFALALWLWHMPAPYDAALHSHVVYWLMEISLLLTSVLLWRCLLRDLSRNPGAALAASLFTALQMTGIGALLAFAPRALFTVHFTTTQAFGLSPLEDQQLGGLIMWLPFGLILTIHVIGAIAATMRNAEQRPADFYRSVSR</sequence>
<dbReference type="EMBL" id="LR536451">
    <property type="protein sequence ID" value="VFU16469.1"/>
    <property type="molecule type" value="Genomic_DNA"/>
</dbReference>
<dbReference type="Pfam" id="PF09678">
    <property type="entry name" value="Caa3_CtaG"/>
    <property type="match status" value="1"/>
</dbReference>
<feature type="transmembrane region" description="Helical" evidence="6">
    <location>
        <begin position="230"/>
        <end position="253"/>
    </location>
</feature>
<protein>
    <recommendedName>
        <fullName evidence="9">Cytochrome c oxidase assembly protein</fullName>
    </recommendedName>
</protein>
<feature type="transmembrane region" description="Helical" evidence="6">
    <location>
        <begin position="56"/>
        <end position="84"/>
    </location>
</feature>
<proteinExistence type="predicted"/>
<comment type="subcellular location">
    <subcellularLocation>
        <location evidence="1">Cell membrane</location>
        <topology evidence="1">Multi-pass membrane protein</topology>
    </subcellularLocation>
</comment>
<dbReference type="OrthoDB" id="259025at2"/>